<feature type="signal peptide" evidence="2">
    <location>
        <begin position="1"/>
        <end position="23"/>
    </location>
</feature>
<dbReference type="EMBL" id="CAMGYJ010000010">
    <property type="protein sequence ID" value="CAI0555243.1"/>
    <property type="molecule type" value="Genomic_DNA"/>
</dbReference>
<dbReference type="PANTHER" id="PTHR34672">
    <property type="entry name" value="POLLEN-SPECIFIC ARABINOGALACTA PROTEIN BAN102"/>
    <property type="match status" value="1"/>
</dbReference>
<name>A0AAV0RG41_9ROSI</name>
<reference evidence="3" key="1">
    <citation type="submission" date="2022-08" db="EMBL/GenBank/DDBJ databases">
        <authorList>
            <person name="Gutierrez-Valencia J."/>
        </authorList>
    </citation>
    <scope>NUCLEOTIDE SEQUENCE</scope>
</reference>
<feature type="transmembrane region" description="Helical" evidence="1">
    <location>
        <begin position="38"/>
        <end position="61"/>
    </location>
</feature>
<evidence type="ECO:0000256" key="1">
    <source>
        <dbReference type="SAM" id="Phobius"/>
    </source>
</evidence>
<dbReference type="PANTHER" id="PTHR34672:SF2">
    <property type="entry name" value="ARABINOGALACTAN PROTEIN 23"/>
    <property type="match status" value="1"/>
</dbReference>
<keyword evidence="1" id="KW-0812">Transmembrane</keyword>
<protein>
    <recommendedName>
        <fullName evidence="5">Arabinogalactan peptide 23-like</fullName>
    </recommendedName>
</protein>
<dbReference type="AlphaFoldDB" id="A0AAV0RG41"/>
<accession>A0AAV0RG41</accession>
<comment type="caution">
    <text evidence="3">The sequence shown here is derived from an EMBL/GenBank/DDBJ whole genome shotgun (WGS) entry which is preliminary data.</text>
</comment>
<evidence type="ECO:0000313" key="3">
    <source>
        <dbReference type="EMBL" id="CAI0555243.1"/>
    </source>
</evidence>
<keyword evidence="2" id="KW-0732">Signal</keyword>
<dbReference type="InterPro" id="IPR044702">
    <property type="entry name" value="AGP23/40"/>
</dbReference>
<feature type="chain" id="PRO_5043874809" description="Arabinogalactan peptide 23-like" evidence="2">
    <location>
        <begin position="24"/>
        <end position="62"/>
    </location>
</feature>
<dbReference type="Proteomes" id="UP001154282">
    <property type="component" value="Unassembled WGS sequence"/>
</dbReference>
<sequence>MEMKKVACAAVVFAAASMSAALAQDVAAAPAPAPTSGAAGALPALGSLVGASIVSFVAFYLQ</sequence>
<organism evidence="3 4">
    <name type="scientific">Linum tenue</name>
    <dbReference type="NCBI Taxonomy" id="586396"/>
    <lineage>
        <taxon>Eukaryota</taxon>
        <taxon>Viridiplantae</taxon>
        <taxon>Streptophyta</taxon>
        <taxon>Embryophyta</taxon>
        <taxon>Tracheophyta</taxon>
        <taxon>Spermatophyta</taxon>
        <taxon>Magnoliopsida</taxon>
        <taxon>eudicotyledons</taxon>
        <taxon>Gunneridae</taxon>
        <taxon>Pentapetalae</taxon>
        <taxon>rosids</taxon>
        <taxon>fabids</taxon>
        <taxon>Malpighiales</taxon>
        <taxon>Linaceae</taxon>
        <taxon>Linum</taxon>
    </lineage>
</organism>
<proteinExistence type="predicted"/>
<keyword evidence="1" id="KW-1133">Transmembrane helix</keyword>
<evidence type="ECO:0000256" key="2">
    <source>
        <dbReference type="SAM" id="SignalP"/>
    </source>
</evidence>
<gene>
    <name evidence="3" type="ORF">LITE_LOCUS47534</name>
</gene>
<keyword evidence="1" id="KW-0472">Membrane</keyword>
<keyword evidence="4" id="KW-1185">Reference proteome</keyword>
<evidence type="ECO:0008006" key="5">
    <source>
        <dbReference type="Google" id="ProtNLM"/>
    </source>
</evidence>
<evidence type="ECO:0000313" key="4">
    <source>
        <dbReference type="Proteomes" id="UP001154282"/>
    </source>
</evidence>